<feature type="domain" description="Reverse transcriptase" evidence="2">
    <location>
        <begin position="528"/>
        <end position="809"/>
    </location>
</feature>
<dbReference type="Pfam" id="PF13966">
    <property type="entry name" value="zf-RVT"/>
    <property type="match status" value="1"/>
</dbReference>
<dbReference type="Pfam" id="PF00078">
    <property type="entry name" value="RVT_1"/>
    <property type="match status" value="1"/>
</dbReference>
<dbReference type="InterPro" id="IPR043502">
    <property type="entry name" value="DNA/RNA_pol_sf"/>
</dbReference>
<feature type="region of interest" description="Disordered" evidence="1">
    <location>
        <begin position="1"/>
        <end position="33"/>
    </location>
</feature>
<evidence type="ECO:0000313" key="4">
    <source>
        <dbReference type="Proteomes" id="UP001428341"/>
    </source>
</evidence>
<dbReference type="InterPro" id="IPR005135">
    <property type="entry name" value="Endo/exonuclease/phosphatase"/>
</dbReference>
<dbReference type="Gene3D" id="3.30.420.10">
    <property type="entry name" value="Ribonuclease H-like superfamily/Ribonuclease H"/>
    <property type="match status" value="1"/>
</dbReference>
<dbReference type="SUPFAM" id="SSF56219">
    <property type="entry name" value="DNase I-like"/>
    <property type="match status" value="1"/>
</dbReference>
<dbReference type="InterPro" id="IPR036691">
    <property type="entry name" value="Endo/exonu/phosph_ase_sf"/>
</dbReference>
<dbReference type="InterPro" id="IPR036397">
    <property type="entry name" value="RNaseH_sf"/>
</dbReference>
<keyword evidence="4" id="KW-1185">Reference proteome</keyword>
<comment type="caution">
    <text evidence="3">The sequence shown here is derived from an EMBL/GenBank/DDBJ whole genome shotgun (WGS) entry which is preliminary data.</text>
</comment>
<proteinExistence type="predicted"/>
<dbReference type="Gene3D" id="3.60.10.10">
    <property type="entry name" value="Endonuclease/exonuclease/phosphatase"/>
    <property type="match status" value="1"/>
</dbReference>
<dbReference type="GO" id="GO:0004523">
    <property type="term" value="F:RNA-DNA hybrid ribonuclease activity"/>
    <property type="evidence" value="ECO:0007669"/>
    <property type="project" value="InterPro"/>
</dbReference>
<evidence type="ECO:0000259" key="2">
    <source>
        <dbReference type="PROSITE" id="PS50878"/>
    </source>
</evidence>
<gene>
    <name evidence="3" type="ORF">WN944_015931</name>
</gene>
<organism evidence="3 4">
    <name type="scientific">Citrus x changshan-huyou</name>
    <dbReference type="NCBI Taxonomy" id="2935761"/>
    <lineage>
        <taxon>Eukaryota</taxon>
        <taxon>Viridiplantae</taxon>
        <taxon>Streptophyta</taxon>
        <taxon>Embryophyta</taxon>
        <taxon>Tracheophyta</taxon>
        <taxon>Spermatophyta</taxon>
        <taxon>Magnoliopsida</taxon>
        <taxon>eudicotyledons</taxon>
        <taxon>Gunneridae</taxon>
        <taxon>Pentapetalae</taxon>
        <taxon>rosids</taxon>
        <taxon>malvids</taxon>
        <taxon>Sapindales</taxon>
        <taxon>Rutaceae</taxon>
        <taxon>Aurantioideae</taxon>
        <taxon>Citrus</taxon>
    </lineage>
</organism>
<evidence type="ECO:0000256" key="1">
    <source>
        <dbReference type="SAM" id="MobiDB-lite"/>
    </source>
</evidence>
<evidence type="ECO:0000313" key="3">
    <source>
        <dbReference type="EMBL" id="KAK9200733.1"/>
    </source>
</evidence>
<dbReference type="InterPro" id="IPR026960">
    <property type="entry name" value="RVT-Znf"/>
</dbReference>
<dbReference type="InterPro" id="IPR012337">
    <property type="entry name" value="RNaseH-like_sf"/>
</dbReference>
<name>A0AAP0QJY9_9ROSI</name>
<dbReference type="InterPro" id="IPR044730">
    <property type="entry name" value="RNase_H-like_dom_plant"/>
</dbReference>
<dbReference type="Pfam" id="PF13456">
    <property type="entry name" value="RVT_3"/>
    <property type="match status" value="1"/>
</dbReference>
<dbReference type="PANTHER" id="PTHR33116:SF86">
    <property type="entry name" value="REVERSE TRANSCRIPTASE DOMAIN-CONTAINING PROTEIN"/>
    <property type="match status" value="1"/>
</dbReference>
<dbReference type="CDD" id="cd06222">
    <property type="entry name" value="RNase_H_like"/>
    <property type="match status" value="1"/>
</dbReference>
<dbReference type="PROSITE" id="PS50878">
    <property type="entry name" value="RT_POL"/>
    <property type="match status" value="1"/>
</dbReference>
<protein>
    <recommendedName>
        <fullName evidence="2">Reverse transcriptase domain-containing protein</fullName>
    </recommendedName>
</protein>
<dbReference type="SUPFAM" id="SSF53098">
    <property type="entry name" value="Ribonuclease H-like"/>
    <property type="match status" value="1"/>
</dbReference>
<dbReference type="CDD" id="cd01650">
    <property type="entry name" value="RT_nLTR_like"/>
    <property type="match status" value="1"/>
</dbReference>
<dbReference type="PANTHER" id="PTHR33116">
    <property type="entry name" value="REVERSE TRANSCRIPTASE ZINC-BINDING DOMAIN-CONTAINING PROTEIN-RELATED-RELATED"/>
    <property type="match status" value="1"/>
</dbReference>
<dbReference type="InterPro" id="IPR000477">
    <property type="entry name" value="RT_dom"/>
</dbReference>
<accession>A0AAP0QJY9</accession>
<dbReference type="SUPFAM" id="SSF56672">
    <property type="entry name" value="DNA/RNA polymerases"/>
    <property type="match status" value="1"/>
</dbReference>
<reference evidence="3 4" key="1">
    <citation type="submission" date="2024-05" db="EMBL/GenBank/DDBJ databases">
        <title>Haplotype-resolved chromosome-level genome assembly of Huyou (Citrus changshanensis).</title>
        <authorList>
            <person name="Miao C."/>
            <person name="Chen W."/>
            <person name="Wu Y."/>
            <person name="Wang L."/>
            <person name="Zhao S."/>
            <person name="Grierson D."/>
            <person name="Xu C."/>
            <person name="Chen K."/>
        </authorList>
    </citation>
    <scope>NUCLEOTIDE SEQUENCE [LARGE SCALE GENOMIC DNA]</scope>
    <source>
        <strain evidence="3">01-14</strain>
        <tissue evidence="3">Leaf</tissue>
    </source>
</reference>
<dbReference type="GO" id="GO:0003676">
    <property type="term" value="F:nucleic acid binding"/>
    <property type="evidence" value="ECO:0007669"/>
    <property type="project" value="InterPro"/>
</dbReference>
<sequence length="1412" mass="162637">MGGTSPEHKRSKMRREDGLHNHNHRGVNGGGWMPAPPATMKLISWNVRGLRKDRTFREIKRILRELKPEIVFLCETKLSEQLMKRKASELNFQNCFAVSSSGKGGGLAMMWSENVNLEIKSYSKHHIDACIQSAEGSCWRGTGVYGNPKMEERKHTWELLKRLSGLSSLPWICFGDFNEIMHLHEKIGGNDRKLSLITDFREAIKDSGLTDLGYKGYPFTWCNRRFGPQIIEERLDRALCSKNWGNIFQEFPAVHLETWSSDHYPIVMEVAEKVRGASYNKRTFPRIHYEDMWSPYEKCQEIVRREWLEQSKWDGTITSEQFKKVAKRSLAELKLWSRTEFGGREKKVKELINELKSVKHNFEHYMSGDKIKRLEKQIDNMLLDEEVYWKQRSRADWLLEGDRNTKFFHAKATVRKRKNRIEGVLDENGNWSIEAEEIERRFCEHFAELFTTTNPSRQQRESALKDMPKKVTAEMNEELGRPFTEEEIKEALFQMCPTKAPGPDGLPAAFFQKHWEAVKEGVTATCLHILNEKGTLAPLNHTYIALIPKIKKPRDVTEFRPISLCNLIYRIIAKSIANRLKRFLHDVISPNQSAFIPNRLITDNIIIGYECLHKIRMSKGKKNGLVALKLDISKAYDRVEWSFVEHAMYQLGFDRSWIELIMNCISTSSFSVLINGVPKGLIRPERGLRQGCPLSPYLFIICAEALSNLLNEAEKRQLIRGLKFNKEISINHLLFADDSLIFSKATVEECMSLKQIFECYATAFGQIFNFEKSSMFFSGSISAEQMTKVRDIFQLKIVSKHEKYLGLPSMIGRKKVSFFKDIKLRILSKISSWQSKLFSSGGKETLIKAVAQAIPAYAMSVFRLPMTLCEDIRRVIAGFWWGAKKDRKSAHWAKWEKLCQAKGRGGLGFRDITSFNQALVAKQSWRIINYPESLMAKILQAKYFKGVDFLQAKMGSKPSFVWRSIIWGRQVIVNGMRWRIGTGDRVKIYKSQWIPRPQTFTPISAPTLDMDCAVAELIDENQKWKESLIQQHFNSEDAELISRIQLPSSPKPDQILWHYDKKGNYSVKSGYHIAMRIKHPDWPSSSSSNLGQWNVIWSLELPEKIKIFMWKAARNFLPTAENLWRRKMLQEPTCPRCKMKKEDINHAIMVCKVAKKMWKLTPFVEEMQLLDNQDLLSMLQELVKRRSKDELRLLIALFWTAWHTRNIFVFENKRQDPQISVAKAEAVVESYARVRITKIQAAAKVIPAKGAKWIPPPQGHFKANVDAAVNKEKNQVGLGVVIRDDSGAIIIAAVNHTKYHGDVAQAEAAAVNFGLQVVMEAKLSPLILETDCQDVVDFVLHNKSSRTEICWTISEIQQKMQSFNSMVELQKIQRTCNAIAHTLAKTALANRESCVWNGAMPYHIMSDISKFL</sequence>
<dbReference type="Proteomes" id="UP001428341">
    <property type="component" value="Unassembled WGS sequence"/>
</dbReference>
<dbReference type="EMBL" id="JBCGBO010000005">
    <property type="protein sequence ID" value="KAK9200733.1"/>
    <property type="molecule type" value="Genomic_DNA"/>
</dbReference>
<dbReference type="Pfam" id="PF03372">
    <property type="entry name" value="Exo_endo_phos"/>
    <property type="match status" value="1"/>
</dbReference>
<dbReference type="InterPro" id="IPR002156">
    <property type="entry name" value="RNaseH_domain"/>
</dbReference>